<evidence type="ECO:0000256" key="2">
    <source>
        <dbReference type="ARBA" id="ARBA00022737"/>
    </source>
</evidence>
<keyword evidence="6" id="KW-0732">Signal</keyword>
<feature type="repeat" description="Cell wall-binding" evidence="5">
    <location>
        <begin position="945"/>
        <end position="964"/>
    </location>
</feature>
<name>A0ABY1I9F5_9ACTO</name>
<dbReference type="CDD" id="cd18622">
    <property type="entry name" value="GH32_Inu-like"/>
    <property type="match status" value="1"/>
</dbReference>
<keyword evidence="3" id="KW-0378">Hydrolase</keyword>
<evidence type="ECO:0000259" key="7">
    <source>
        <dbReference type="Pfam" id="PF00251"/>
    </source>
</evidence>
<dbReference type="RefSeq" id="WP_073452558.1">
    <property type="nucleotide sequence ID" value="NZ_FQYL01000005.1"/>
</dbReference>
<sequence>MRRPLLVVTLTAALALVLPGTVLSASPADAADASQSEAWRPQAHYTPAANWMNDPNGLVYENGTYHLFHQYNPYGLAWGNMSWGHATSPDLIHWTEQPVAIPATEAYGVFSGSAVYDETNTSGLGTPEAPPIVALWTRADNATGIQAQSLSYSTDHGMTWTNLNDAAPVLDIGSKEFRDPKVFWDTVSQRWMLVAVVATEHKVRFYSSPNLIDWSFESEFGGVGDTTAVWECPDFFPLAVDDDPARVKWVLSLSVAGQVGQTKYFVGDWNGSAFTADPLPSYDGSEGSLVADFDSGAWEGWTVTGNAFGSAPATGATPGQLPLTGQQGPGLVNTFYDSATGQGSDAATGSAASAPFTISAPYLNMLIGGGKHPYDAAATGDDGGGTLLTGFDSGTWEGWTVTGNAFGSAPSTGANPPQQAVINQRGAGLLNSYYDSASGRGTDETTGTATSPAFTIDADHINLHIGGGSATAASGAGQTTADLVVDGQVVRSASGRDLEELNWQSWDVSDLRGRRATIVVTDTATGGWGHILLDEVRMSDRPATPSASNTSVNVVVDGAVVASATGSQSESLDWTSLDLSSWQGKQATLVIEDNNATSEYGHILVDSITASSTAGFSQRDVMPILDHGRDNYAAVTWNGAPDGKRYGIGWMSNWSYVNGAPTSTWRTAMTLPREYRLRTVGGQLRVVSTPVGALSTLHSGQPVTASELAVDGAVDLPSAAGTSYELAVALDPGSSARSGVKVLVGDGQETVVGYDARAGQVYVDRTHSGEVGFSPSFPSVSRAPVSLGADGLAHLRLVVDRSSVEVFANDGEAVITSTVYPSGGATGVSLFSEGGSAVARSVASQPLADYRTPAPSPDPAPSTGWVWTGSAWTYIDPATGKALTGWLADGGSWYYLDPATGAMATGWAMVGDLWYYLRPNGAMATGWQAIDGHWYFLEPAWGHMLTGWIAVDGRWYYLAPDGAMAAGWQWVDGAWYYLDGTSGAMRTGWLRDAGGWYYLDPATGRLTP</sequence>
<dbReference type="InterPro" id="IPR013320">
    <property type="entry name" value="ConA-like_dom_sf"/>
</dbReference>
<evidence type="ECO:0000256" key="5">
    <source>
        <dbReference type="PROSITE-ProRule" id="PRU00591"/>
    </source>
</evidence>
<dbReference type="EMBL" id="FQYL01000005">
    <property type="protein sequence ID" value="SHI80630.1"/>
    <property type="molecule type" value="Genomic_DNA"/>
</dbReference>
<dbReference type="InterPro" id="IPR013148">
    <property type="entry name" value="Glyco_hydro_32_N"/>
</dbReference>
<dbReference type="SMART" id="SM00640">
    <property type="entry name" value="Glyco_32"/>
    <property type="match status" value="1"/>
</dbReference>
<dbReference type="SUPFAM" id="SSF75005">
    <property type="entry name" value="Arabinanase/levansucrase/invertase"/>
    <property type="match status" value="1"/>
</dbReference>
<feature type="domain" description="Glycosyl hydrolase family 32 N-terminal" evidence="7">
    <location>
        <begin position="569"/>
        <end position="684"/>
    </location>
</feature>
<accession>A0ABY1I9F5</accession>
<dbReference type="PROSITE" id="PS00609">
    <property type="entry name" value="GLYCOSYL_HYDROL_F32"/>
    <property type="match status" value="1"/>
</dbReference>
<protein>
    <submittedName>
        <fullName evidence="9">Levanase</fullName>
    </submittedName>
</protein>
<dbReference type="InterPro" id="IPR018053">
    <property type="entry name" value="Glyco_hydro_32_AS"/>
</dbReference>
<dbReference type="PROSITE" id="PS51170">
    <property type="entry name" value="CW"/>
    <property type="match status" value="1"/>
</dbReference>
<comment type="caution">
    <text evidence="9">The sequence shown here is derived from an EMBL/GenBank/DDBJ whole genome shotgun (WGS) entry which is preliminary data.</text>
</comment>
<organism evidence="9 10">
    <name type="scientific">Actinomyces denticolens</name>
    <dbReference type="NCBI Taxonomy" id="52767"/>
    <lineage>
        <taxon>Bacteria</taxon>
        <taxon>Bacillati</taxon>
        <taxon>Actinomycetota</taxon>
        <taxon>Actinomycetes</taxon>
        <taxon>Actinomycetales</taxon>
        <taxon>Actinomycetaceae</taxon>
        <taxon>Actinomyces</taxon>
    </lineage>
</organism>
<evidence type="ECO:0000313" key="10">
    <source>
        <dbReference type="Proteomes" id="UP000184390"/>
    </source>
</evidence>
<dbReference type="Proteomes" id="UP000184390">
    <property type="component" value="Unassembled WGS sequence"/>
</dbReference>
<dbReference type="Pfam" id="PF08244">
    <property type="entry name" value="Glyco_hydro_32C"/>
    <property type="match status" value="1"/>
</dbReference>
<dbReference type="Pfam" id="PF01473">
    <property type="entry name" value="Choline_bind_1"/>
    <property type="match status" value="2"/>
</dbReference>
<dbReference type="Pfam" id="PF19127">
    <property type="entry name" value="Choline_bind_3"/>
    <property type="match status" value="2"/>
</dbReference>
<comment type="similarity">
    <text evidence="1">Belongs to the glycosyl hydrolase 32 family.</text>
</comment>
<dbReference type="SUPFAM" id="SSF49899">
    <property type="entry name" value="Concanavalin A-like lectins/glucanases"/>
    <property type="match status" value="1"/>
</dbReference>
<dbReference type="Gene3D" id="2.10.270.10">
    <property type="entry name" value="Cholin Binding"/>
    <property type="match status" value="2"/>
</dbReference>
<feature type="domain" description="Glycosyl hydrolase family 32 C-terminal" evidence="8">
    <location>
        <begin position="717"/>
        <end position="839"/>
    </location>
</feature>
<dbReference type="InterPro" id="IPR001362">
    <property type="entry name" value="Glyco_hydro_32"/>
</dbReference>
<keyword evidence="2" id="KW-0677">Repeat</keyword>
<dbReference type="Gene3D" id="2.60.120.560">
    <property type="entry name" value="Exo-inulinase, domain 1"/>
    <property type="match status" value="1"/>
</dbReference>
<keyword evidence="4" id="KW-0326">Glycosidase</keyword>
<evidence type="ECO:0000259" key="8">
    <source>
        <dbReference type="Pfam" id="PF08244"/>
    </source>
</evidence>
<dbReference type="Gene3D" id="2.115.10.20">
    <property type="entry name" value="Glycosyl hydrolase domain, family 43"/>
    <property type="match status" value="2"/>
</dbReference>
<feature type="signal peptide" evidence="6">
    <location>
        <begin position="1"/>
        <end position="30"/>
    </location>
</feature>
<evidence type="ECO:0000313" key="9">
    <source>
        <dbReference type="EMBL" id="SHI80630.1"/>
    </source>
</evidence>
<evidence type="ECO:0000256" key="6">
    <source>
        <dbReference type="SAM" id="SignalP"/>
    </source>
</evidence>
<proteinExistence type="inferred from homology"/>
<dbReference type="PANTHER" id="PTHR42800">
    <property type="entry name" value="EXOINULINASE INUD (AFU_ORTHOLOGUE AFUA_5G00480)"/>
    <property type="match status" value="1"/>
</dbReference>
<reference evidence="9 10" key="1">
    <citation type="submission" date="2016-11" db="EMBL/GenBank/DDBJ databases">
        <authorList>
            <person name="Varghese N."/>
            <person name="Submissions S."/>
        </authorList>
    </citation>
    <scope>NUCLEOTIDE SEQUENCE [LARGE SCALE GENOMIC DNA]</scope>
    <source>
        <strain evidence="9 10">PA</strain>
    </source>
</reference>
<dbReference type="Pfam" id="PF00251">
    <property type="entry name" value="Glyco_hydro_32N"/>
    <property type="match status" value="2"/>
</dbReference>
<evidence type="ECO:0000256" key="4">
    <source>
        <dbReference type="ARBA" id="ARBA00023295"/>
    </source>
</evidence>
<feature type="chain" id="PRO_5046957071" evidence="6">
    <location>
        <begin position="31"/>
        <end position="1008"/>
    </location>
</feature>
<dbReference type="InterPro" id="IPR023296">
    <property type="entry name" value="Glyco_hydro_beta-prop_sf"/>
</dbReference>
<dbReference type="SUPFAM" id="SSF69360">
    <property type="entry name" value="Cell wall binding repeat"/>
    <property type="match status" value="1"/>
</dbReference>
<feature type="domain" description="Glycosyl hydrolase family 32 N-terminal" evidence="7">
    <location>
        <begin position="44"/>
        <end position="277"/>
    </location>
</feature>
<dbReference type="InterPro" id="IPR018337">
    <property type="entry name" value="Cell_wall/Cho-bd_repeat"/>
</dbReference>
<keyword evidence="10" id="KW-1185">Reference proteome</keyword>
<dbReference type="PANTHER" id="PTHR42800:SF1">
    <property type="entry name" value="EXOINULINASE INUD (AFU_ORTHOLOGUE AFUA_5G00480)"/>
    <property type="match status" value="1"/>
</dbReference>
<dbReference type="InterPro" id="IPR013189">
    <property type="entry name" value="Glyco_hydro_32_C"/>
</dbReference>
<evidence type="ECO:0000256" key="1">
    <source>
        <dbReference type="ARBA" id="ARBA00009902"/>
    </source>
</evidence>
<evidence type="ECO:0000256" key="3">
    <source>
        <dbReference type="ARBA" id="ARBA00022801"/>
    </source>
</evidence>
<gene>
    <name evidence="9" type="ORF">SAMN05216246_10571</name>
</gene>